<organism evidence="1 2">
    <name type="scientific">Clytia hemisphaerica</name>
    <dbReference type="NCBI Taxonomy" id="252671"/>
    <lineage>
        <taxon>Eukaryota</taxon>
        <taxon>Metazoa</taxon>
        <taxon>Cnidaria</taxon>
        <taxon>Hydrozoa</taxon>
        <taxon>Hydroidolina</taxon>
        <taxon>Leptothecata</taxon>
        <taxon>Obeliida</taxon>
        <taxon>Clytiidae</taxon>
        <taxon>Clytia</taxon>
    </lineage>
</organism>
<dbReference type="EnsemblMetazoa" id="CLYHEMT023707.2">
    <property type="protein sequence ID" value="CLYHEMP023707.2"/>
    <property type="gene ID" value="CLYHEMG023707"/>
</dbReference>
<protein>
    <submittedName>
        <fullName evidence="1">Uncharacterized protein</fullName>
    </submittedName>
</protein>
<evidence type="ECO:0000313" key="1">
    <source>
        <dbReference type="EnsemblMetazoa" id="CLYHEMP023707.2"/>
    </source>
</evidence>
<sequence length="200" mass="23986">MIKVYSGCLRSIFEVKEATKSTHSYEDTEDCSFDLIYSDVVVNSCQIEFVKCYENGGNDYLVVMKQIEENKYYMIDIIQFDEECVNQYQRIPSIEFLKSEWEFPELFLDTENIYTAKKTLTHKSDFPYRDVRFNWNVQEMVFLQRTRYEQPLKLQIVKISAFLDHDSLKHRARLACLTWYNKEYLINHLPKCLQKYLGIV</sequence>
<keyword evidence="2" id="KW-1185">Reference proteome</keyword>
<evidence type="ECO:0000313" key="2">
    <source>
        <dbReference type="Proteomes" id="UP000594262"/>
    </source>
</evidence>
<accession>A0A7M5XI77</accession>
<proteinExistence type="predicted"/>
<dbReference type="AlphaFoldDB" id="A0A7M5XI77"/>
<name>A0A7M5XI77_9CNID</name>
<dbReference type="Proteomes" id="UP000594262">
    <property type="component" value="Unplaced"/>
</dbReference>
<reference evidence="1" key="1">
    <citation type="submission" date="2021-01" db="UniProtKB">
        <authorList>
            <consortium name="EnsemblMetazoa"/>
        </authorList>
    </citation>
    <scope>IDENTIFICATION</scope>
</reference>